<evidence type="ECO:0000313" key="3">
    <source>
        <dbReference type="Proteomes" id="UP000012651"/>
    </source>
</evidence>
<dbReference type="AlphaFoldDB" id="N2BIE1"/>
<organism evidence="2 3">
    <name type="scientific">Atopobium minutum 10063974</name>
    <dbReference type="NCBI Taxonomy" id="997872"/>
    <lineage>
        <taxon>Bacteria</taxon>
        <taxon>Bacillati</taxon>
        <taxon>Actinomycetota</taxon>
        <taxon>Coriobacteriia</taxon>
        <taxon>Coriobacteriales</taxon>
        <taxon>Atopobiaceae</taxon>
        <taxon>Atopobium</taxon>
    </lineage>
</organism>
<sequence length="240" mass="25418">MFVSACTNAHQAEQLKTALAKAEIELSDIQPTPQKDGTSYVFEYNTNTLTASDVFRSSDKNVQASVDGKIDCSKLGEQTISYTLSNNAGKRTGSITCVVKDTQGPTCQVKKPTVKITQGDTFDPTSNIEVKDPVDGALALVEQQPTPIKTDSTKTAYKTGWYTLEITSPTGEKVSAVDTSITGSYTVTITGSDKHGNNLVGSTSYTVVVEEAPKPVEESKPAENTNEATGTTEAGTSSVS</sequence>
<gene>
    <name evidence="2" type="ORF">HMPREF1091_00486</name>
</gene>
<evidence type="ECO:0000313" key="2">
    <source>
        <dbReference type="EMBL" id="EMZ41512.1"/>
    </source>
</evidence>
<dbReference type="EMBL" id="AGXC01000002">
    <property type="protein sequence ID" value="EMZ41512.1"/>
    <property type="molecule type" value="Genomic_DNA"/>
</dbReference>
<dbReference type="HOGENOM" id="CLU_1154540_0_0_11"/>
<name>N2BIE1_9ACTN</name>
<keyword evidence="3" id="KW-1185">Reference proteome</keyword>
<dbReference type="PATRIC" id="fig|997872.3.peg.485"/>
<dbReference type="InterPro" id="IPR013783">
    <property type="entry name" value="Ig-like_fold"/>
</dbReference>
<feature type="compositionally biased region" description="Low complexity" evidence="1">
    <location>
        <begin position="222"/>
        <end position="240"/>
    </location>
</feature>
<feature type="region of interest" description="Disordered" evidence="1">
    <location>
        <begin position="211"/>
        <end position="240"/>
    </location>
</feature>
<dbReference type="RefSeq" id="WP_002563261.1">
    <property type="nucleotide sequence ID" value="NZ_KB822533.1"/>
</dbReference>
<accession>N2BIE1</accession>
<dbReference type="Proteomes" id="UP000012651">
    <property type="component" value="Unassembled WGS sequence"/>
</dbReference>
<comment type="caution">
    <text evidence="2">The sequence shown here is derived from an EMBL/GenBank/DDBJ whole genome shotgun (WGS) entry which is preliminary data.</text>
</comment>
<proteinExistence type="predicted"/>
<feature type="compositionally biased region" description="Basic and acidic residues" evidence="1">
    <location>
        <begin position="211"/>
        <end position="221"/>
    </location>
</feature>
<dbReference type="GO" id="GO:0005975">
    <property type="term" value="P:carbohydrate metabolic process"/>
    <property type="evidence" value="ECO:0007669"/>
    <property type="project" value="UniProtKB-ARBA"/>
</dbReference>
<evidence type="ECO:0000256" key="1">
    <source>
        <dbReference type="SAM" id="MobiDB-lite"/>
    </source>
</evidence>
<reference evidence="2 3" key="1">
    <citation type="submission" date="2013-03" db="EMBL/GenBank/DDBJ databases">
        <title>The Genome Sequence of Atopobium minutum 10063974.</title>
        <authorList>
            <consortium name="The Broad Institute Genome Sequencing Platform"/>
            <person name="Earl A."/>
            <person name="Ward D."/>
            <person name="Feldgarden M."/>
            <person name="Gevers D."/>
            <person name="Lambert T."/>
            <person name="Marvaud J.-C."/>
            <person name="Courvalin P."/>
            <person name="Walker B."/>
            <person name="Young S.K."/>
            <person name="Zeng Q."/>
            <person name="Gargeya S."/>
            <person name="Fitzgerald M."/>
            <person name="Haas B."/>
            <person name="Abouelleil A."/>
            <person name="Alvarado L."/>
            <person name="Arachchi H.M."/>
            <person name="Berlin A.M."/>
            <person name="Chapman S.B."/>
            <person name="Dewar J."/>
            <person name="Goldberg J."/>
            <person name="Griggs A."/>
            <person name="Gujja S."/>
            <person name="Hansen M."/>
            <person name="Howarth C."/>
            <person name="Imamovic A."/>
            <person name="Larimer J."/>
            <person name="McCowan C."/>
            <person name="Murphy C."/>
            <person name="Neiman D."/>
            <person name="Pearson M."/>
            <person name="Priest M."/>
            <person name="Roberts A."/>
            <person name="Saif S."/>
            <person name="Shea T."/>
            <person name="Sisk P."/>
            <person name="Sykes S."/>
            <person name="Wortman J."/>
            <person name="Nusbaum C."/>
            <person name="Birren B."/>
        </authorList>
    </citation>
    <scope>NUCLEOTIDE SEQUENCE [LARGE SCALE GENOMIC DNA]</scope>
    <source>
        <strain evidence="2 3">10063974</strain>
    </source>
</reference>
<protein>
    <submittedName>
        <fullName evidence="2">Uncharacterized protein</fullName>
    </submittedName>
</protein>
<dbReference type="Gene3D" id="2.60.40.10">
    <property type="entry name" value="Immunoglobulins"/>
    <property type="match status" value="1"/>
</dbReference>